<reference evidence="2 3" key="1">
    <citation type="submission" date="2018-06" db="EMBL/GenBank/DDBJ databases">
        <authorList>
            <consortium name="Pathogen Informatics"/>
            <person name="Doyle S."/>
        </authorList>
    </citation>
    <scope>NUCLEOTIDE SEQUENCE [LARGE SCALE GENOMIC DNA]</scope>
    <source>
        <strain evidence="2 3">NCTC10279</strain>
    </source>
</reference>
<evidence type="ECO:0000313" key="2">
    <source>
        <dbReference type="EMBL" id="SPX31493.1"/>
    </source>
</evidence>
<evidence type="ECO:0000313" key="3">
    <source>
        <dbReference type="Proteomes" id="UP000250385"/>
    </source>
</evidence>
<accession>A0AB38F1Q7</accession>
<organism evidence="2 3">
    <name type="scientific">Escherichia coli</name>
    <dbReference type="NCBI Taxonomy" id="562"/>
    <lineage>
        <taxon>Bacteria</taxon>
        <taxon>Pseudomonadati</taxon>
        <taxon>Pseudomonadota</taxon>
        <taxon>Gammaproteobacteria</taxon>
        <taxon>Enterobacterales</taxon>
        <taxon>Enterobacteriaceae</taxon>
        <taxon>Escherichia</taxon>
    </lineage>
</organism>
<dbReference type="Proteomes" id="UP000250385">
    <property type="component" value="Unassembled WGS sequence"/>
</dbReference>
<protein>
    <submittedName>
        <fullName evidence="2">Protein</fullName>
    </submittedName>
</protein>
<dbReference type="Pfam" id="PF15567">
    <property type="entry name" value="Imm35"/>
    <property type="match status" value="1"/>
</dbReference>
<comment type="caution">
    <text evidence="2">The sequence shown here is derived from an EMBL/GenBank/DDBJ whole genome shotgun (WGS) entry which is preliminary data.</text>
</comment>
<dbReference type="EMBL" id="UASG01000018">
    <property type="protein sequence ID" value="SPX31493.1"/>
    <property type="molecule type" value="Genomic_DNA"/>
</dbReference>
<dbReference type="AlphaFoldDB" id="A0AB38F1Q7"/>
<sequence length="112" mass="12670">MITYHDAFAKANHYLDDADLPVVITLHGRFSQGWYFCFEAREFLETGDEAARLAGNAPFIIDKDSGEIHSLGTAKPLEEYLQDYEKKRLPSACPDKIALFPRRGPLTLIPRS</sequence>
<dbReference type="InterPro" id="IPR029082">
    <property type="entry name" value="Imm35"/>
</dbReference>
<evidence type="ECO:0000259" key="1">
    <source>
        <dbReference type="Pfam" id="PF15567"/>
    </source>
</evidence>
<feature type="domain" description="Immunity protein 35" evidence="1">
    <location>
        <begin position="5"/>
        <end position="83"/>
    </location>
</feature>
<gene>
    <name evidence="2" type="primary">yrhB</name>
    <name evidence="2" type="ORF">NCTC10279_03889</name>
</gene>
<proteinExistence type="predicted"/>
<name>A0AB38F1Q7_ECOLX</name>